<gene>
    <name evidence="1" type="ORF">OB236_07330</name>
</gene>
<name>A0ABT2UBE3_9BACL</name>
<sequence>MNRINQHLDQVNWIAQLADLKHAHYHNSLLVTALIELLVEKGIMTAHDIAVMSAELDKSFTPLPADPKL</sequence>
<proteinExistence type="predicted"/>
<comment type="caution">
    <text evidence="1">The sequence shown here is derived from an EMBL/GenBank/DDBJ whole genome shotgun (WGS) entry which is preliminary data.</text>
</comment>
<keyword evidence="2" id="KW-1185">Reference proteome</keyword>
<dbReference type="RefSeq" id="WP_076237553.1">
    <property type="nucleotide sequence ID" value="NZ_JAOQIO010000016.1"/>
</dbReference>
<organism evidence="1 2">
    <name type="scientific">Paenibacillus baimaensis</name>
    <dbReference type="NCBI Taxonomy" id="2982185"/>
    <lineage>
        <taxon>Bacteria</taxon>
        <taxon>Bacillati</taxon>
        <taxon>Bacillota</taxon>
        <taxon>Bacilli</taxon>
        <taxon>Bacillales</taxon>
        <taxon>Paenibacillaceae</taxon>
        <taxon>Paenibacillus</taxon>
    </lineage>
</organism>
<evidence type="ECO:0008006" key="3">
    <source>
        <dbReference type="Google" id="ProtNLM"/>
    </source>
</evidence>
<dbReference type="Proteomes" id="UP001652445">
    <property type="component" value="Unassembled WGS sequence"/>
</dbReference>
<protein>
    <recommendedName>
        <fullName evidence="3">Nitrile hydratase subunit beta</fullName>
    </recommendedName>
</protein>
<evidence type="ECO:0000313" key="1">
    <source>
        <dbReference type="EMBL" id="MCU6791935.1"/>
    </source>
</evidence>
<accession>A0ABT2UBE3</accession>
<reference evidence="1 2" key="1">
    <citation type="submission" date="2022-09" db="EMBL/GenBank/DDBJ databases">
        <authorList>
            <person name="Han X.L."/>
            <person name="Wang Q."/>
            <person name="Lu T."/>
        </authorList>
    </citation>
    <scope>NUCLEOTIDE SEQUENCE [LARGE SCALE GENOMIC DNA]</scope>
    <source>
        <strain evidence="1 2">WQ 127069</strain>
    </source>
</reference>
<dbReference type="EMBL" id="JAOQIO010000016">
    <property type="protein sequence ID" value="MCU6791935.1"/>
    <property type="molecule type" value="Genomic_DNA"/>
</dbReference>
<evidence type="ECO:0000313" key="2">
    <source>
        <dbReference type="Proteomes" id="UP001652445"/>
    </source>
</evidence>